<dbReference type="GO" id="GO:0016020">
    <property type="term" value="C:membrane"/>
    <property type="evidence" value="ECO:0007669"/>
    <property type="project" value="GOC"/>
</dbReference>
<evidence type="ECO:0000256" key="9">
    <source>
        <dbReference type="ARBA" id="ARBA00023098"/>
    </source>
</evidence>
<evidence type="ECO:0000256" key="2">
    <source>
        <dbReference type="ARBA" id="ARBA00004760"/>
    </source>
</evidence>
<evidence type="ECO:0000256" key="4">
    <source>
        <dbReference type="ARBA" id="ARBA00008392"/>
    </source>
</evidence>
<evidence type="ECO:0000259" key="15">
    <source>
        <dbReference type="Pfam" id="PF00155"/>
    </source>
</evidence>
<keyword evidence="9" id="KW-0443">Lipid metabolism</keyword>
<evidence type="ECO:0000256" key="8">
    <source>
        <dbReference type="ARBA" id="ARBA00022919"/>
    </source>
</evidence>
<evidence type="ECO:0000313" key="16">
    <source>
        <dbReference type="EMBL" id="VDK53159.1"/>
    </source>
</evidence>
<dbReference type="GO" id="GO:0046512">
    <property type="term" value="P:sphingosine biosynthetic process"/>
    <property type="evidence" value="ECO:0007669"/>
    <property type="project" value="TreeGrafter"/>
</dbReference>
<dbReference type="InterPro" id="IPR015424">
    <property type="entry name" value="PyrdxlP-dep_Trfase"/>
</dbReference>
<keyword evidence="14" id="KW-0472">Membrane</keyword>
<dbReference type="InterPro" id="IPR004839">
    <property type="entry name" value="Aminotransferase_I/II_large"/>
</dbReference>
<proteinExistence type="inferred from homology"/>
<dbReference type="GO" id="GO:0030170">
    <property type="term" value="F:pyridoxal phosphate binding"/>
    <property type="evidence" value="ECO:0007669"/>
    <property type="project" value="InterPro"/>
</dbReference>
<comment type="pathway">
    <text evidence="3">Sphingolipid metabolism.</text>
</comment>
<evidence type="ECO:0000256" key="13">
    <source>
        <dbReference type="ARBA" id="ARBA00042649"/>
    </source>
</evidence>
<dbReference type="OrthoDB" id="3168162at2759"/>
<evidence type="ECO:0000256" key="1">
    <source>
        <dbReference type="ARBA" id="ARBA00001933"/>
    </source>
</evidence>
<dbReference type="InterPro" id="IPR050087">
    <property type="entry name" value="AON_synthase_class-II"/>
</dbReference>
<keyword evidence="8" id="KW-0746">Sphingolipid metabolism</keyword>
<organism evidence="18">
    <name type="scientific">Anisakis simplex</name>
    <name type="common">Herring worm</name>
    <dbReference type="NCBI Taxonomy" id="6269"/>
    <lineage>
        <taxon>Eukaryota</taxon>
        <taxon>Metazoa</taxon>
        <taxon>Ecdysozoa</taxon>
        <taxon>Nematoda</taxon>
        <taxon>Chromadorea</taxon>
        <taxon>Rhabditida</taxon>
        <taxon>Spirurina</taxon>
        <taxon>Ascaridomorpha</taxon>
        <taxon>Ascaridoidea</taxon>
        <taxon>Anisakidae</taxon>
        <taxon>Anisakis</taxon>
        <taxon>Anisakis simplex complex</taxon>
    </lineage>
</organism>
<evidence type="ECO:0000313" key="18">
    <source>
        <dbReference type="WBParaSite" id="ASIM_0001530701-mRNA-1"/>
    </source>
</evidence>
<dbReference type="WBParaSite" id="ASIM_0001530701-mRNA-1">
    <property type="protein sequence ID" value="ASIM_0001530701-mRNA-1"/>
    <property type="gene ID" value="ASIM_0001530701"/>
</dbReference>
<evidence type="ECO:0000256" key="3">
    <source>
        <dbReference type="ARBA" id="ARBA00004991"/>
    </source>
</evidence>
<evidence type="ECO:0000313" key="17">
    <source>
        <dbReference type="Proteomes" id="UP000267096"/>
    </source>
</evidence>
<keyword evidence="14" id="KW-1133">Transmembrane helix</keyword>
<keyword evidence="10" id="KW-0012">Acyltransferase</keyword>
<feature type="domain" description="Aminotransferase class I/classII large" evidence="15">
    <location>
        <begin position="108"/>
        <end position="292"/>
    </location>
</feature>
<keyword evidence="7" id="KW-0663">Pyridoxal phosphate</keyword>
<reference evidence="18" key="1">
    <citation type="submission" date="2017-02" db="UniProtKB">
        <authorList>
            <consortium name="WormBaseParasite"/>
        </authorList>
    </citation>
    <scope>IDENTIFICATION</scope>
</reference>
<keyword evidence="17" id="KW-1185">Reference proteome</keyword>
<comment type="pathway">
    <text evidence="2">Lipid metabolism; sphingolipid metabolism.</text>
</comment>
<dbReference type="Proteomes" id="UP000267096">
    <property type="component" value="Unassembled WGS sequence"/>
</dbReference>
<comment type="cofactor">
    <cofactor evidence="1">
        <name>pyridoxal 5'-phosphate</name>
        <dbReference type="ChEBI" id="CHEBI:597326"/>
    </cofactor>
</comment>
<protein>
    <recommendedName>
        <fullName evidence="11">Serine palmitoyltransferase 1</fullName>
        <ecNumber evidence="5">2.3.1.50</ecNumber>
    </recommendedName>
    <alternativeName>
        <fullName evidence="12">Long chain base biosynthesis protein 1</fullName>
    </alternativeName>
    <alternativeName>
        <fullName evidence="13">Serine-palmitoyl-CoA transferase 1</fullName>
    </alternativeName>
</protein>
<dbReference type="PANTHER" id="PTHR13693:SF2">
    <property type="entry name" value="SERINE PALMITOYLTRANSFERASE 1"/>
    <property type="match status" value="1"/>
</dbReference>
<accession>A0A0M3K2Y1</accession>
<dbReference type="Gene3D" id="3.40.640.10">
    <property type="entry name" value="Type I PLP-dependent aspartate aminotransferase-like (Major domain)"/>
    <property type="match status" value="1"/>
</dbReference>
<dbReference type="GO" id="GO:0046513">
    <property type="term" value="P:ceramide biosynthetic process"/>
    <property type="evidence" value="ECO:0007669"/>
    <property type="project" value="TreeGrafter"/>
</dbReference>
<reference evidence="16 17" key="2">
    <citation type="submission" date="2018-11" db="EMBL/GenBank/DDBJ databases">
        <authorList>
            <consortium name="Pathogen Informatics"/>
        </authorList>
    </citation>
    <scope>NUCLEOTIDE SEQUENCE [LARGE SCALE GENOMIC DNA]</scope>
</reference>
<dbReference type="AlphaFoldDB" id="A0A0M3K2Y1"/>
<evidence type="ECO:0000256" key="12">
    <source>
        <dbReference type="ARBA" id="ARBA00041765"/>
    </source>
</evidence>
<name>A0A0M3K2Y1_ANISI</name>
<dbReference type="EC" id="2.3.1.50" evidence="5"/>
<sequence>MASVVKDEGSGYPIALDSFIPDLSAMSYSTLLTQTVLACVIVYVIFSKFNRKPRERELSEEVSNEKEALIASWEPEPLVPETPADHPALNPKYVDGKMTKYVQIDGKEYLNVATTNFLGLVGDERIEATAKKTIMKYGVGSCGPRGFYGTVDVHLDLEKELAEFLGCEEAVLYSYGFATIASAIPAYARRGDVIFVDKGVNFAIQKGVQASRSRIEWFNHNDMDDLERLLEEQAKLDLKDPKKAAKTRRFMVVEGLYYNLGDLCPLPKLLELKWKYKVRIFIDESISFGVLGKTGRGQLGNHFEMFFSLFLSEFFYLSRFCPL</sequence>
<evidence type="ECO:0000256" key="14">
    <source>
        <dbReference type="SAM" id="Phobius"/>
    </source>
</evidence>
<dbReference type="GO" id="GO:0005783">
    <property type="term" value="C:endoplasmic reticulum"/>
    <property type="evidence" value="ECO:0007669"/>
    <property type="project" value="TreeGrafter"/>
</dbReference>
<dbReference type="InterPro" id="IPR015421">
    <property type="entry name" value="PyrdxlP-dep_Trfase_major"/>
</dbReference>
<evidence type="ECO:0000256" key="10">
    <source>
        <dbReference type="ARBA" id="ARBA00023315"/>
    </source>
</evidence>
<dbReference type="PANTHER" id="PTHR13693">
    <property type="entry name" value="CLASS II AMINOTRANSFERASE/8-AMINO-7-OXONONANOATE SYNTHASE"/>
    <property type="match status" value="1"/>
</dbReference>
<gene>
    <name evidence="16" type="ORF">ASIM_LOCUS14717</name>
</gene>
<evidence type="ECO:0000256" key="7">
    <source>
        <dbReference type="ARBA" id="ARBA00022898"/>
    </source>
</evidence>
<evidence type="ECO:0000256" key="5">
    <source>
        <dbReference type="ARBA" id="ARBA00013220"/>
    </source>
</evidence>
<evidence type="ECO:0000256" key="6">
    <source>
        <dbReference type="ARBA" id="ARBA00022679"/>
    </source>
</evidence>
<comment type="similarity">
    <text evidence="4">Belongs to the class-II pyridoxal-phosphate-dependent aminotransferase family.</text>
</comment>
<feature type="transmembrane region" description="Helical" evidence="14">
    <location>
        <begin position="25"/>
        <end position="46"/>
    </location>
</feature>
<dbReference type="EMBL" id="UYRR01031893">
    <property type="protein sequence ID" value="VDK53159.1"/>
    <property type="molecule type" value="Genomic_DNA"/>
</dbReference>
<dbReference type="Pfam" id="PF00155">
    <property type="entry name" value="Aminotran_1_2"/>
    <property type="match status" value="1"/>
</dbReference>
<keyword evidence="6" id="KW-0808">Transferase</keyword>
<evidence type="ECO:0000256" key="11">
    <source>
        <dbReference type="ARBA" id="ARBA00041066"/>
    </source>
</evidence>
<keyword evidence="14" id="KW-0812">Transmembrane</keyword>
<dbReference type="GO" id="GO:0004758">
    <property type="term" value="F:serine C-palmitoyltransferase activity"/>
    <property type="evidence" value="ECO:0007669"/>
    <property type="project" value="UniProtKB-EC"/>
</dbReference>
<dbReference type="SUPFAM" id="SSF53383">
    <property type="entry name" value="PLP-dependent transferases"/>
    <property type="match status" value="1"/>
</dbReference>